<evidence type="ECO:0000313" key="3">
    <source>
        <dbReference type="Proteomes" id="UP001501470"/>
    </source>
</evidence>
<dbReference type="CDD" id="cd00090">
    <property type="entry name" value="HTH_ARSR"/>
    <property type="match status" value="1"/>
</dbReference>
<dbReference type="InterPro" id="IPR001845">
    <property type="entry name" value="HTH_ArsR_DNA-bd_dom"/>
</dbReference>
<dbReference type="Pfam" id="PF12840">
    <property type="entry name" value="HTH_20"/>
    <property type="match status" value="1"/>
</dbReference>
<feature type="domain" description="HTH arsR-type" evidence="1">
    <location>
        <begin position="20"/>
        <end position="96"/>
    </location>
</feature>
<dbReference type="Proteomes" id="UP001501470">
    <property type="component" value="Unassembled WGS sequence"/>
</dbReference>
<protein>
    <submittedName>
        <fullName evidence="2">Helix-turn-helix domain-containing protein</fullName>
    </submittedName>
</protein>
<dbReference type="EMBL" id="BAAAQD010000025">
    <property type="protein sequence ID" value="GAA1555795.1"/>
    <property type="molecule type" value="Genomic_DNA"/>
</dbReference>
<accession>A0ABN2CAW5</accession>
<dbReference type="InterPro" id="IPR036390">
    <property type="entry name" value="WH_DNA-bd_sf"/>
</dbReference>
<gene>
    <name evidence="2" type="ORF">GCM10009827_090740</name>
</gene>
<comment type="caution">
    <text evidence="2">The sequence shown here is derived from an EMBL/GenBank/DDBJ whole genome shotgun (WGS) entry which is preliminary data.</text>
</comment>
<name>A0ABN2CAW5_9ACTN</name>
<dbReference type="Gene3D" id="1.10.10.10">
    <property type="entry name" value="Winged helix-like DNA-binding domain superfamily/Winged helix DNA-binding domain"/>
    <property type="match status" value="1"/>
</dbReference>
<organism evidence="2 3">
    <name type="scientific">Dactylosporangium maewongense</name>
    <dbReference type="NCBI Taxonomy" id="634393"/>
    <lineage>
        <taxon>Bacteria</taxon>
        <taxon>Bacillati</taxon>
        <taxon>Actinomycetota</taxon>
        <taxon>Actinomycetes</taxon>
        <taxon>Micromonosporales</taxon>
        <taxon>Micromonosporaceae</taxon>
        <taxon>Dactylosporangium</taxon>
    </lineage>
</organism>
<dbReference type="SMART" id="SM00418">
    <property type="entry name" value="HTH_ARSR"/>
    <property type="match status" value="1"/>
</dbReference>
<evidence type="ECO:0000259" key="1">
    <source>
        <dbReference type="SMART" id="SM00418"/>
    </source>
</evidence>
<proteinExistence type="predicted"/>
<evidence type="ECO:0000313" key="2">
    <source>
        <dbReference type="EMBL" id="GAA1555795.1"/>
    </source>
</evidence>
<keyword evidence="3" id="KW-1185">Reference proteome</keyword>
<dbReference type="SUPFAM" id="SSF46785">
    <property type="entry name" value="Winged helix' DNA-binding domain"/>
    <property type="match status" value="1"/>
</dbReference>
<dbReference type="InterPro" id="IPR036388">
    <property type="entry name" value="WH-like_DNA-bd_sf"/>
</dbReference>
<sequence length="210" mass="23132">MKELEDTVGREARRTLSEPEELRTLAHPVRYELLSHLIATGPATASQCARAVGDTPSNCSYHLRTLAKAGLVAPDDTSERDGRERPWRALVTGFSVQPDADADSPEGRQAATIAALSVQRDQRLVRDWLARRDNAPARWRDADHYGLYTLKVTPDELRVLGDQIDALIRPFIAATRDDDPDGAQMAHLGFHGFPLMRDDEEGPDAAAATP</sequence>
<dbReference type="InterPro" id="IPR011991">
    <property type="entry name" value="ArsR-like_HTH"/>
</dbReference>
<reference evidence="2 3" key="1">
    <citation type="journal article" date="2019" name="Int. J. Syst. Evol. Microbiol.">
        <title>The Global Catalogue of Microorganisms (GCM) 10K type strain sequencing project: providing services to taxonomists for standard genome sequencing and annotation.</title>
        <authorList>
            <consortium name="The Broad Institute Genomics Platform"/>
            <consortium name="The Broad Institute Genome Sequencing Center for Infectious Disease"/>
            <person name="Wu L."/>
            <person name="Ma J."/>
        </authorList>
    </citation>
    <scope>NUCLEOTIDE SEQUENCE [LARGE SCALE GENOMIC DNA]</scope>
    <source>
        <strain evidence="2 3">JCM 15933</strain>
    </source>
</reference>